<keyword evidence="4" id="KW-1185">Reference proteome</keyword>
<evidence type="ECO:0000313" key="3">
    <source>
        <dbReference type="EMBL" id="GIH72754.1"/>
    </source>
</evidence>
<dbReference type="Proteomes" id="UP000610966">
    <property type="component" value="Unassembled WGS sequence"/>
</dbReference>
<keyword evidence="1" id="KW-0472">Membrane</keyword>
<name>A0A8J3W0Y9_9ACTN</name>
<dbReference type="InterPro" id="IPR058058">
    <property type="entry name" value="CBU_0592-like"/>
</dbReference>
<reference evidence="3" key="1">
    <citation type="submission" date="2021-01" db="EMBL/GenBank/DDBJ databases">
        <title>Whole genome shotgun sequence of Sphaerimonospora thailandensis NBRC 107569.</title>
        <authorList>
            <person name="Komaki H."/>
            <person name="Tamura T."/>
        </authorList>
    </citation>
    <scope>NUCLEOTIDE SEQUENCE</scope>
    <source>
        <strain evidence="3">NBRC 107569</strain>
    </source>
</reference>
<evidence type="ECO:0000259" key="2">
    <source>
        <dbReference type="Pfam" id="PF26604"/>
    </source>
</evidence>
<sequence>MPYPALRRRRAGSMHQFIQIVGALLILSAFLLSQIKVLDGDSTSYLVLNLVGSAVLTWIALSSRDWGFVLLEGVWAIVSLIGLVTKARRPRPAESGAAE</sequence>
<protein>
    <recommendedName>
        <fullName evidence="2">CBU-0592-like domain-containing protein</fullName>
    </recommendedName>
</protein>
<comment type="caution">
    <text evidence="3">The sequence shown here is derived from an EMBL/GenBank/DDBJ whole genome shotgun (WGS) entry which is preliminary data.</text>
</comment>
<feature type="transmembrane region" description="Helical" evidence="1">
    <location>
        <begin position="67"/>
        <end position="85"/>
    </location>
</feature>
<organism evidence="3 4">
    <name type="scientific">Sphaerimonospora thailandensis</name>
    <dbReference type="NCBI Taxonomy" id="795644"/>
    <lineage>
        <taxon>Bacteria</taxon>
        <taxon>Bacillati</taxon>
        <taxon>Actinomycetota</taxon>
        <taxon>Actinomycetes</taxon>
        <taxon>Streptosporangiales</taxon>
        <taxon>Streptosporangiaceae</taxon>
        <taxon>Sphaerimonospora</taxon>
    </lineage>
</organism>
<proteinExistence type="predicted"/>
<dbReference type="EMBL" id="BOOG01000061">
    <property type="protein sequence ID" value="GIH72754.1"/>
    <property type="molecule type" value="Genomic_DNA"/>
</dbReference>
<accession>A0A8J3W0Y9</accession>
<keyword evidence="1" id="KW-0812">Transmembrane</keyword>
<feature type="transmembrane region" description="Helical" evidence="1">
    <location>
        <begin position="12"/>
        <end position="32"/>
    </location>
</feature>
<feature type="transmembrane region" description="Helical" evidence="1">
    <location>
        <begin position="44"/>
        <end position="61"/>
    </location>
</feature>
<dbReference type="Pfam" id="PF26604">
    <property type="entry name" value="CBU_0592"/>
    <property type="match status" value="1"/>
</dbReference>
<dbReference type="NCBIfam" id="NF047864">
    <property type="entry name" value="CBU_0592_membra"/>
    <property type="match status" value="1"/>
</dbReference>
<evidence type="ECO:0000256" key="1">
    <source>
        <dbReference type="SAM" id="Phobius"/>
    </source>
</evidence>
<evidence type="ECO:0000313" key="4">
    <source>
        <dbReference type="Proteomes" id="UP000610966"/>
    </source>
</evidence>
<keyword evidence="1" id="KW-1133">Transmembrane helix</keyword>
<feature type="domain" description="CBU-0592-like" evidence="2">
    <location>
        <begin position="16"/>
        <end position="88"/>
    </location>
</feature>
<dbReference type="AlphaFoldDB" id="A0A8J3W0Y9"/>
<gene>
    <name evidence="3" type="ORF">Mth01_50070</name>
</gene>